<comment type="subcellular location">
    <subcellularLocation>
        <location evidence="1">Mitochondrion inner membrane</location>
        <topology evidence="1">Multi-pass membrane protein</topology>
    </subcellularLocation>
</comment>
<dbReference type="EMBL" id="JAPDRN010000005">
    <property type="protein sequence ID" value="KAJ9644988.1"/>
    <property type="molecule type" value="Genomic_DNA"/>
</dbReference>
<dbReference type="InterPro" id="IPR002067">
    <property type="entry name" value="MCP"/>
</dbReference>
<keyword evidence="3 11" id="KW-0813">Transport</keyword>
<evidence type="ECO:0000256" key="8">
    <source>
        <dbReference type="ARBA" id="ARBA00023128"/>
    </source>
</evidence>
<dbReference type="Gene3D" id="1.50.40.10">
    <property type="entry name" value="Mitochondrial carrier domain"/>
    <property type="match status" value="2"/>
</dbReference>
<evidence type="ECO:0000256" key="10">
    <source>
        <dbReference type="PROSITE-ProRule" id="PRU00282"/>
    </source>
</evidence>
<keyword evidence="8" id="KW-0496">Mitochondrion</keyword>
<keyword evidence="13" id="KW-1185">Reference proteome</keyword>
<dbReference type="PRINTS" id="PR00926">
    <property type="entry name" value="MITOCARRIER"/>
</dbReference>
<keyword evidence="4 10" id="KW-0812">Transmembrane</keyword>
<comment type="caution">
    <text evidence="12">The sequence shown here is derived from an EMBL/GenBank/DDBJ whole genome shotgun (WGS) entry which is preliminary data.</text>
</comment>
<evidence type="ECO:0000256" key="11">
    <source>
        <dbReference type="RuleBase" id="RU000488"/>
    </source>
</evidence>
<keyword evidence="9 10" id="KW-0472">Membrane</keyword>
<dbReference type="GO" id="GO:0005743">
    <property type="term" value="C:mitochondrial inner membrane"/>
    <property type="evidence" value="ECO:0007669"/>
    <property type="project" value="UniProtKB-SubCell"/>
</dbReference>
<dbReference type="SUPFAM" id="SSF103506">
    <property type="entry name" value="Mitochondrial carrier"/>
    <property type="match status" value="1"/>
</dbReference>
<dbReference type="InterPro" id="IPR023395">
    <property type="entry name" value="MCP_dom_sf"/>
</dbReference>
<evidence type="ECO:0000256" key="5">
    <source>
        <dbReference type="ARBA" id="ARBA00022737"/>
    </source>
</evidence>
<dbReference type="PROSITE" id="PS50920">
    <property type="entry name" value="SOLCAR"/>
    <property type="match status" value="3"/>
</dbReference>
<organism evidence="12 13">
    <name type="scientific">Knufia peltigerae</name>
    <dbReference type="NCBI Taxonomy" id="1002370"/>
    <lineage>
        <taxon>Eukaryota</taxon>
        <taxon>Fungi</taxon>
        <taxon>Dikarya</taxon>
        <taxon>Ascomycota</taxon>
        <taxon>Pezizomycotina</taxon>
        <taxon>Eurotiomycetes</taxon>
        <taxon>Chaetothyriomycetidae</taxon>
        <taxon>Chaetothyriales</taxon>
        <taxon>Trichomeriaceae</taxon>
        <taxon>Knufia</taxon>
    </lineage>
</organism>
<evidence type="ECO:0000256" key="1">
    <source>
        <dbReference type="ARBA" id="ARBA00004448"/>
    </source>
</evidence>
<evidence type="ECO:0000256" key="7">
    <source>
        <dbReference type="ARBA" id="ARBA00022989"/>
    </source>
</evidence>
<keyword evidence="5" id="KW-0677">Repeat</keyword>
<accession>A0AA38YDA7</accession>
<reference evidence="12" key="1">
    <citation type="submission" date="2022-10" db="EMBL/GenBank/DDBJ databases">
        <title>Culturing micro-colonial fungi from biological soil crusts in the Mojave desert and describing Neophaeococcomyces mojavensis, and introducing the new genera and species Taxawa tesnikishii.</title>
        <authorList>
            <person name="Kurbessoian T."/>
            <person name="Stajich J.E."/>
        </authorList>
    </citation>
    <scope>NUCLEOTIDE SEQUENCE</scope>
    <source>
        <strain evidence="12">TK_35</strain>
    </source>
</reference>
<feature type="repeat" description="Solcar" evidence="10">
    <location>
        <begin position="54"/>
        <end position="136"/>
    </location>
</feature>
<dbReference type="Pfam" id="PF00153">
    <property type="entry name" value="Mito_carr"/>
    <property type="match status" value="3"/>
</dbReference>
<keyword evidence="7" id="KW-1133">Transmembrane helix</keyword>
<evidence type="ECO:0000256" key="4">
    <source>
        <dbReference type="ARBA" id="ARBA00022692"/>
    </source>
</evidence>
<dbReference type="InterPro" id="IPR018108">
    <property type="entry name" value="MCP_transmembrane"/>
</dbReference>
<dbReference type="Proteomes" id="UP001172681">
    <property type="component" value="Unassembled WGS sequence"/>
</dbReference>
<feature type="repeat" description="Solcar" evidence="10">
    <location>
        <begin position="147"/>
        <end position="237"/>
    </location>
</feature>
<gene>
    <name evidence="12" type="primary">PET8</name>
    <name evidence="12" type="ORF">H2204_001450</name>
</gene>
<keyword evidence="6" id="KW-0999">Mitochondrion inner membrane</keyword>
<evidence type="ECO:0000256" key="6">
    <source>
        <dbReference type="ARBA" id="ARBA00022792"/>
    </source>
</evidence>
<sequence length="351" mass="37836">MEPHKFLRPKSQSFNYHAKATSTTSNLLALYAEAEGMTEQNVAVYEAPAPIVASPWTRSLIAGALAGITVDFSLYPIDTIKTRLQSNLGSNHVSTLPRHTVAGTLRSMYAGLPSAMLGSMPSAALFFLVYDGVKRGLADDPNKPFSTQAYSHMLASSLGEIAACAIRVPTEVVKQRAQAGLFGGSSLLAIQDVLALRKTDGLPTMVRELYRGAGITIMREIPFTIIQFSLWEYFKTSYSTRQHKTNGRHEGLVTASESAVFGSVAGAIAAGMTTPLDVLKTRTMLARKQTGDSLSKKRAGPLAALRQIWHAEGPSALFRGFVPRVGWISTGGAIFLGTYQYVSNSLAAEHH</sequence>
<evidence type="ECO:0000256" key="3">
    <source>
        <dbReference type="ARBA" id="ARBA00022448"/>
    </source>
</evidence>
<name>A0AA38YDA7_9EURO</name>
<evidence type="ECO:0000256" key="9">
    <source>
        <dbReference type="ARBA" id="ARBA00023136"/>
    </source>
</evidence>
<protein>
    <submittedName>
        <fullName evidence="12">S-adenosylmethionine transporter</fullName>
    </submittedName>
</protein>
<comment type="similarity">
    <text evidence="2 11">Belongs to the mitochondrial carrier (TC 2.A.29) family.</text>
</comment>
<dbReference type="PANTHER" id="PTHR45667">
    <property type="entry name" value="S-ADENOSYLMETHIONINE MITOCHONDRIAL CARRIER PROTEIN"/>
    <property type="match status" value="1"/>
</dbReference>
<evidence type="ECO:0000256" key="2">
    <source>
        <dbReference type="ARBA" id="ARBA00006375"/>
    </source>
</evidence>
<feature type="repeat" description="Solcar" evidence="10">
    <location>
        <begin position="253"/>
        <end position="345"/>
    </location>
</feature>
<evidence type="ECO:0000313" key="13">
    <source>
        <dbReference type="Proteomes" id="UP001172681"/>
    </source>
</evidence>
<dbReference type="GO" id="GO:0055085">
    <property type="term" value="P:transmembrane transport"/>
    <property type="evidence" value="ECO:0007669"/>
    <property type="project" value="InterPro"/>
</dbReference>
<dbReference type="AlphaFoldDB" id="A0AA38YDA7"/>
<evidence type="ECO:0000313" key="12">
    <source>
        <dbReference type="EMBL" id="KAJ9644988.1"/>
    </source>
</evidence>
<proteinExistence type="inferred from homology"/>